<feature type="transmembrane region" description="Helical" evidence="7">
    <location>
        <begin position="95"/>
        <end position="111"/>
    </location>
</feature>
<organism evidence="9 10">
    <name type="scientific">Pedosphaera parvula (strain Ellin514)</name>
    <dbReference type="NCBI Taxonomy" id="320771"/>
    <lineage>
        <taxon>Bacteria</taxon>
        <taxon>Pseudomonadati</taxon>
        <taxon>Verrucomicrobiota</taxon>
        <taxon>Pedosphaerae</taxon>
        <taxon>Pedosphaerales</taxon>
        <taxon>Pedosphaeraceae</taxon>
        <taxon>Pedosphaera</taxon>
    </lineage>
</organism>
<keyword evidence="10" id="KW-1185">Reference proteome</keyword>
<comment type="subcellular location">
    <subcellularLocation>
        <location evidence="1">Cell membrane</location>
        <topology evidence="1">Multi-pass membrane protein</topology>
    </subcellularLocation>
</comment>
<feature type="transmembrane region" description="Helical" evidence="7">
    <location>
        <begin position="404"/>
        <end position="432"/>
    </location>
</feature>
<feature type="transmembrane region" description="Helical" evidence="7">
    <location>
        <begin position="452"/>
        <end position="477"/>
    </location>
</feature>
<comment type="caution">
    <text evidence="9">The sequence shown here is derived from an EMBL/GenBank/DDBJ whole genome shotgun (WGS) entry which is preliminary data.</text>
</comment>
<reference evidence="9 10" key="1">
    <citation type="journal article" date="2011" name="J. Bacteriol.">
        <title>Genome sequence of 'Pedosphaera parvula' Ellin514, an aerobic Verrucomicrobial isolate from pasture soil.</title>
        <authorList>
            <person name="Kant R."/>
            <person name="van Passel M.W."/>
            <person name="Sangwan P."/>
            <person name="Palva A."/>
            <person name="Lucas S."/>
            <person name="Copeland A."/>
            <person name="Lapidus A."/>
            <person name="Glavina Del Rio T."/>
            <person name="Dalin E."/>
            <person name="Tice H."/>
            <person name="Bruce D."/>
            <person name="Goodwin L."/>
            <person name="Pitluck S."/>
            <person name="Chertkov O."/>
            <person name="Larimer F.W."/>
            <person name="Land M.L."/>
            <person name="Hauser L."/>
            <person name="Brettin T.S."/>
            <person name="Detter J.C."/>
            <person name="Han S."/>
            <person name="de Vos W.M."/>
            <person name="Janssen P.H."/>
            <person name="Smidt H."/>
        </authorList>
    </citation>
    <scope>NUCLEOTIDE SEQUENCE [LARGE SCALE GENOMIC DNA]</scope>
    <source>
        <strain evidence="9 10">Ellin514</strain>
    </source>
</reference>
<accession>B9XFV7</accession>
<evidence type="ECO:0000256" key="3">
    <source>
        <dbReference type="ARBA" id="ARBA00022692"/>
    </source>
</evidence>
<feature type="domain" description="Integral membrane bound transporter" evidence="8">
    <location>
        <begin position="409"/>
        <end position="531"/>
    </location>
</feature>
<evidence type="ECO:0000256" key="7">
    <source>
        <dbReference type="SAM" id="Phobius"/>
    </source>
</evidence>
<dbReference type="Proteomes" id="UP000003688">
    <property type="component" value="Unassembled WGS sequence"/>
</dbReference>
<name>B9XFV7_PEDPL</name>
<feature type="transmembrane region" description="Helical" evidence="7">
    <location>
        <begin position="142"/>
        <end position="167"/>
    </location>
</feature>
<gene>
    <name evidence="9" type="ORF">Cflav_PD3836</name>
</gene>
<dbReference type="GO" id="GO:0005886">
    <property type="term" value="C:plasma membrane"/>
    <property type="evidence" value="ECO:0007669"/>
    <property type="project" value="UniProtKB-SubCell"/>
</dbReference>
<keyword evidence="2" id="KW-1003">Cell membrane</keyword>
<sequence length="737" mass="80748">MSKSRNFANSLIEKITLRPDVSRALRSTVAFTIPLIVCHWLGRPQEAVFMAMVAQNLSLQDLRGAYPVRFSILAVMALVAAGSTLLGVLTANSTLSATLAMGAIALLGGCWRHLSADYGPSAAIFSTLMFLLGLSQPGGWPVGIHLLGLVALGAAIATVMQVGFWLFRPQHPSRYAVAETWVALSDLIASMQPSAKTNDPLRNEPFAARERELRVSLDRTFLILGAAEKHLQSPLLKHLEAMRREVVHFAMRILALNTSLEPIINRPDFARTLPVLDSVLKTLSETTRSVAVTLIVYRQENFAASRVRLRRCQHLIRVLDEQIAAISTDSDISQLRVSLEQIARVLPRVSAALGETVDHSPARLRFPSALPELSSRSIHSLAGWINPATQLDPVLLRHSARMAVLTMFAVALYKGFAIHRGYWIAFTIMVVLQPDYGSTRQRAGARIGGTVTGVILASLLFWIQLPLFLLDGMAALMSFGFAYFLRRKYWVAIFFVTIMIVILTDTTGPVHADFTIARLLSTLLGGALALVAALLFWPDWEREKFPALLAAAVRANRNYIDAMSVWLGVAESTKTTPLMAKRRAENANRFAAASLERLLGEPARLNENRERAAALATYNQRVTRTLTTLAVHLEDGARSNAPGISEIIRQINNTLESLAHAIESGLQDSAIAELTSNLRQLESVVANANVDASKELGLTPSPEKLIWTQIAKTVAEIQAMVLALDMPNHQQLASLAI</sequence>
<evidence type="ECO:0000259" key="8">
    <source>
        <dbReference type="Pfam" id="PF13515"/>
    </source>
</evidence>
<dbReference type="PANTHER" id="PTHR30509">
    <property type="entry name" value="P-HYDROXYBENZOIC ACID EFFLUX PUMP SUBUNIT-RELATED"/>
    <property type="match status" value="1"/>
</dbReference>
<evidence type="ECO:0000313" key="9">
    <source>
        <dbReference type="EMBL" id="EEF61119.1"/>
    </source>
</evidence>
<dbReference type="PANTHER" id="PTHR30509:SF9">
    <property type="entry name" value="MULTIDRUG RESISTANCE PROTEIN MDTO"/>
    <property type="match status" value="1"/>
</dbReference>
<feature type="transmembrane region" description="Helical" evidence="7">
    <location>
        <begin position="70"/>
        <end position="89"/>
    </location>
</feature>
<feature type="transmembrane region" description="Helical" evidence="7">
    <location>
        <begin position="516"/>
        <end position="537"/>
    </location>
</feature>
<evidence type="ECO:0000313" key="10">
    <source>
        <dbReference type="Proteomes" id="UP000003688"/>
    </source>
</evidence>
<evidence type="ECO:0000256" key="4">
    <source>
        <dbReference type="ARBA" id="ARBA00022989"/>
    </source>
</evidence>
<dbReference type="EMBL" id="ABOX02000011">
    <property type="protein sequence ID" value="EEF61119.1"/>
    <property type="molecule type" value="Genomic_DNA"/>
</dbReference>
<dbReference type="RefSeq" id="WP_007414703.1">
    <property type="nucleotide sequence ID" value="NZ_ABOX02000011.1"/>
</dbReference>
<evidence type="ECO:0000256" key="1">
    <source>
        <dbReference type="ARBA" id="ARBA00004651"/>
    </source>
</evidence>
<evidence type="ECO:0000256" key="2">
    <source>
        <dbReference type="ARBA" id="ARBA00022475"/>
    </source>
</evidence>
<comment type="similarity">
    <text evidence="6">Belongs to the YccS/YhfK family.</text>
</comment>
<dbReference type="InterPro" id="IPR049453">
    <property type="entry name" value="Memb_transporter_dom"/>
</dbReference>
<dbReference type="AlphaFoldDB" id="B9XFV7"/>
<evidence type="ECO:0000256" key="5">
    <source>
        <dbReference type="ARBA" id="ARBA00023136"/>
    </source>
</evidence>
<feature type="transmembrane region" description="Helical" evidence="7">
    <location>
        <begin position="118"/>
        <end position="136"/>
    </location>
</feature>
<keyword evidence="5 7" id="KW-0472">Membrane</keyword>
<feature type="transmembrane region" description="Helical" evidence="7">
    <location>
        <begin position="489"/>
        <end position="510"/>
    </location>
</feature>
<keyword evidence="3 7" id="KW-0812">Transmembrane</keyword>
<protein>
    <recommendedName>
        <fullName evidence="8">Integral membrane bound transporter domain-containing protein</fullName>
    </recommendedName>
</protein>
<proteinExistence type="inferred from homology"/>
<keyword evidence="4 7" id="KW-1133">Transmembrane helix</keyword>
<dbReference type="OrthoDB" id="7491335at2"/>
<dbReference type="STRING" id="320771.Cflav_PD3836"/>
<dbReference type="Pfam" id="PF13515">
    <property type="entry name" value="FUSC_2"/>
    <property type="match status" value="1"/>
</dbReference>
<evidence type="ECO:0000256" key="6">
    <source>
        <dbReference type="ARBA" id="ARBA00043993"/>
    </source>
</evidence>